<dbReference type="PROSITE" id="PS51192">
    <property type="entry name" value="HELICASE_ATP_BIND_1"/>
    <property type="match status" value="1"/>
</dbReference>
<evidence type="ECO:0000256" key="3">
    <source>
        <dbReference type="ARBA" id="ARBA00022741"/>
    </source>
</evidence>
<dbReference type="InterPro" id="IPR006555">
    <property type="entry name" value="ATP-dep_Helicase_C"/>
</dbReference>
<protein>
    <recommendedName>
        <fullName evidence="9">DNA 5'-3' helicase</fullName>
        <ecNumber evidence="9">5.6.2.3</ecNumber>
    </recommendedName>
</protein>
<dbReference type="Pfam" id="PF13307">
    <property type="entry name" value="Helicase_C_2"/>
    <property type="match status" value="1"/>
</dbReference>
<dbReference type="EC" id="5.6.2.3" evidence="9"/>
<dbReference type="GO" id="GO:0051539">
    <property type="term" value="F:4 iron, 4 sulfur cluster binding"/>
    <property type="evidence" value="ECO:0007669"/>
    <property type="project" value="UniProtKB-KW"/>
</dbReference>
<dbReference type="GO" id="GO:0003676">
    <property type="term" value="F:nucleic acid binding"/>
    <property type="evidence" value="ECO:0007669"/>
    <property type="project" value="InterPro"/>
</dbReference>
<keyword evidence="2" id="KW-0408">Iron</keyword>
<dbReference type="PANTHER" id="PTHR11472">
    <property type="entry name" value="DNA REPAIR DEAD HELICASE RAD3/XP-D SUBFAMILY MEMBER"/>
    <property type="match status" value="1"/>
</dbReference>
<dbReference type="SMART" id="SM00488">
    <property type="entry name" value="DEXDc2"/>
    <property type="match status" value="1"/>
</dbReference>
<comment type="catalytic activity">
    <reaction evidence="10">
        <text>ATP + H2O = ADP + phosphate + H(+)</text>
        <dbReference type="Rhea" id="RHEA:13065"/>
        <dbReference type="ChEBI" id="CHEBI:15377"/>
        <dbReference type="ChEBI" id="CHEBI:15378"/>
        <dbReference type="ChEBI" id="CHEBI:30616"/>
        <dbReference type="ChEBI" id="CHEBI:43474"/>
        <dbReference type="ChEBI" id="CHEBI:456216"/>
        <dbReference type="EC" id="5.6.2.3"/>
    </reaction>
</comment>
<keyword evidence="2" id="KW-0411">Iron-sulfur</keyword>
<dbReference type="PROSITE" id="PS51193">
    <property type="entry name" value="HELICASE_ATP_BIND_2"/>
    <property type="match status" value="1"/>
</dbReference>
<dbReference type="EMBL" id="DSFP01000058">
    <property type="protein sequence ID" value="HEW46324.1"/>
    <property type="molecule type" value="Genomic_DNA"/>
</dbReference>
<evidence type="ECO:0000256" key="6">
    <source>
        <dbReference type="ARBA" id="ARBA00022840"/>
    </source>
</evidence>
<dbReference type="SMART" id="SM00487">
    <property type="entry name" value="DEXDc"/>
    <property type="match status" value="1"/>
</dbReference>
<reference evidence="13" key="1">
    <citation type="journal article" date="2020" name="mSystems">
        <title>Genome- and Community-Level Interaction Insights into Carbon Utilization and Element Cycling Functions of Hydrothermarchaeota in Hydrothermal Sediment.</title>
        <authorList>
            <person name="Zhou Z."/>
            <person name="Liu Y."/>
            <person name="Xu W."/>
            <person name="Pan J."/>
            <person name="Luo Z.H."/>
            <person name="Li M."/>
        </authorList>
    </citation>
    <scope>NUCLEOTIDE SEQUENCE [LARGE SCALE GENOMIC DNA]</scope>
    <source>
        <strain evidence="13">SpSt-132</strain>
    </source>
</reference>
<evidence type="ECO:0000256" key="8">
    <source>
        <dbReference type="ARBA" id="ARBA00038058"/>
    </source>
</evidence>
<dbReference type="SUPFAM" id="SSF52540">
    <property type="entry name" value="P-loop containing nucleoside triphosphate hydrolases"/>
    <property type="match status" value="1"/>
</dbReference>
<dbReference type="InterPro" id="IPR027417">
    <property type="entry name" value="P-loop_NTPase"/>
</dbReference>
<keyword evidence="4" id="KW-0227">DNA damage</keyword>
<evidence type="ECO:0000313" key="13">
    <source>
        <dbReference type="EMBL" id="HEW46324.1"/>
    </source>
</evidence>
<dbReference type="InterPro" id="IPR006554">
    <property type="entry name" value="Helicase-like_DEXD_c2"/>
</dbReference>
<dbReference type="PANTHER" id="PTHR11472:SF34">
    <property type="entry name" value="REGULATOR OF TELOMERE ELONGATION HELICASE 1"/>
    <property type="match status" value="1"/>
</dbReference>
<dbReference type="InterPro" id="IPR011545">
    <property type="entry name" value="DEAD/DEAH_box_helicase_dom"/>
</dbReference>
<dbReference type="Gene3D" id="3.40.50.300">
    <property type="entry name" value="P-loop containing nucleotide triphosphate hydrolases"/>
    <property type="match status" value="2"/>
</dbReference>
<dbReference type="SMART" id="SM00491">
    <property type="entry name" value="HELICc2"/>
    <property type="match status" value="1"/>
</dbReference>
<keyword evidence="3" id="KW-0547">Nucleotide-binding</keyword>
<dbReference type="AlphaFoldDB" id="A0A7C2Z6G5"/>
<dbReference type="InterPro" id="IPR014001">
    <property type="entry name" value="Helicase_ATP-bd"/>
</dbReference>
<proteinExistence type="inferred from homology"/>
<evidence type="ECO:0000259" key="11">
    <source>
        <dbReference type="PROSITE" id="PS51192"/>
    </source>
</evidence>
<comment type="similarity">
    <text evidence="8">Belongs to the helicase family. DinG subfamily.</text>
</comment>
<evidence type="ECO:0000256" key="2">
    <source>
        <dbReference type="ARBA" id="ARBA00022485"/>
    </source>
</evidence>
<keyword evidence="5" id="KW-0378">Hydrolase</keyword>
<sequence>MLLYEFIVNRGLERRKAQEEFFQIVLEAFDVGGTKIVQAPTGTGKTYAYLIPIIEKDQKAIISTGTKMLQEQLRKDLETLKSYAKYLLNKDVSYLILKGKSNYLCLDRYYSSQKVDLESYINSEWDGDYEFVSLPAEVWLEICVDDDYCDSHYRGMCKYRKECYYWGRIKEMEKQVQILVVNHALLSLKEFENPKERVLVIDEAHELDKYITSSLTASLSLYTLRVEALGRIRNFLPEANVDVESFFIENFEKLFKEKEEELPLESLSPYQEAFEREIISPIESLYQRVKEKVLEDLEGFLEGRLFVSLRFKDYLLKLGIMSWERYLSLNSNYEEPSEEEESLIKRIKSYELLSKSITKLRNFNLLMKENSANFGYLVGRKWSKKLKTFNYWIGIFPVFPKDYVDFSDYKAVIITSATVDPEDLRLTLGIEGDYYELSHPFPYHRVNFLVYDVDPREKEWAMYLKYAYKYLRSMHDKVLVLLTNKEQKAVFEKEEGLAFQGEEGLSKLVQDLREGRIRVLAGFDSLWLGVDVPGEKGLLMAKLPFESPEEPITFHRIRFLKEKGINPFEYQKRKALIKFRQGIGRLMRTKNDGGTIILCDKRVYKFREFLHVLDKLGIKVTKVPKPSLKLLS</sequence>
<evidence type="ECO:0000256" key="4">
    <source>
        <dbReference type="ARBA" id="ARBA00022763"/>
    </source>
</evidence>
<feature type="domain" description="Helicase ATP-binding" evidence="11">
    <location>
        <begin position="26"/>
        <end position="237"/>
    </location>
</feature>
<dbReference type="GO" id="GO:0005524">
    <property type="term" value="F:ATP binding"/>
    <property type="evidence" value="ECO:0007669"/>
    <property type="project" value="UniProtKB-KW"/>
</dbReference>
<feature type="domain" description="Helicase ATP-binding" evidence="12">
    <location>
        <begin position="4"/>
        <end position="266"/>
    </location>
</feature>
<comment type="cofactor">
    <cofactor evidence="1">
        <name>[4Fe-4S] cluster</name>
        <dbReference type="ChEBI" id="CHEBI:49883"/>
    </cofactor>
</comment>
<evidence type="ECO:0000256" key="1">
    <source>
        <dbReference type="ARBA" id="ARBA00001966"/>
    </source>
</evidence>
<evidence type="ECO:0000256" key="10">
    <source>
        <dbReference type="ARBA" id="ARBA00048954"/>
    </source>
</evidence>
<evidence type="ECO:0000259" key="12">
    <source>
        <dbReference type="PROSITE" id="PS51193"/>
    </source>
</evidence>
<evidence type="ECO:0000256" key="5">
    <source>
        <dbReference type="ARBA" id="ARBA00022801"/>
    </source>
</evidence>
<keyword evidence="13" id="KW-0347">Helicase</keyword>
<comment type="caution">
    <text evidence="13">The sequence shown here is derived from an EMBL/GenBank/DDBJ whole genome shotgun (WGS) entry which is preliminary data.</text>
</comment>
<organism evidence="13">
    <name type="scientific">Hydrogenobacter sp</name>
    <dbReference type="NCBI Taxonomy" id="2152829"/>
    <lineage>
        <taxon>Bacteria</taxon>
        <taxon>Pseudomonadati</taxon>
        <taxon>Aquificota</taxon>
        <taxon>Aquificia</taxon>
        <taxon>Aquificales</taxon>
        <taxon>Aquificaceae</taxon>
        <taxon>Hydrogenobacter</taxon>
    </lineage>
</organism>
<dbReference type="InterPro" id="IPR014013">
    <property type="entry name" value="Helic_SF1/SF2_ATP-bd_DinG/Rad3"/>
</dbReference>
<evidence type="ECO:0000256" key="9">
    <source>
        <dbReference type="ARBA" id="ARBA00044969"/>
    </source>
</evidence>
<keyword evidence="7" id="KW-0234">DNA repair</keyword>
<dbReference type="InterPro" id="IPR045028">
    <property type="entry name" value="DinG/Rad3-like"/>
</dbReference>
<dbReference type="GO" id="GO:0006281">
    <property type="term" value="P:DNA repair"/>
    <property type="evidence" value="ECO:0007669"/>
    <property type="project" value="UniProtKB-KW"/>
</dbReference>
<keyword evidence="6" id="KW-0067">ATP-binding</keyword>
<evidence type="ECO:0000256" key="7">
    <source>
        <dbReference type="ARBA" id="ARBA00023204"/>
    </source>
</evidence>
<accession>A0A7C2Z6G5</accession>
<name>A0A7C2Z6G5_9AQUI</name>
<gene>
    <name evidence="13" type="ORF">ENO47_06630</name>
</gene>
<dbReference type="Pfam" id="PF00270">
    <property type="entry name" value="DEAD"/>
    <property type="match status" value="1"/>
</dbReference>
<dbReference type="GO" id="GO:0043139">
    <property type="term" value="F:5'-3' DNA helicase activity"/>
    <property type="evidence" value="ECO:0007669"/>
    <property type="project" value="UniProtKB-EC"/>
</dbReference>
<keyword evidence="2" id="KW-0479">Metal-binding</keyword>
<keyword evidence="2" id="KW-0004">4Fe-4S</keyword>
<dbReference type="GO" id="GO:0016818">
    <property type="term" value="F:hydrolase activity, acting on acid anhydrides, in phosphorus-containing anhydrides"/>
    <property type="evidence" value="ECO:0007669"/>
    <property type="project" value="InterPro"/>
</dbReference>